<dbReference type="Proteomes" id="UP000028999">
    <property type="component" value="Unassembled WGS sequence"/>
</dbReference>
<dbReference type="PaxDb" id="3708-A0A078I6J4"/>
<sequence length="50" mass="5401">MANSKKSERGGCSALDAPVRTGKAALRAISFRSRQMVESNASSTRPRAEY</sequence>
<organism evidence="1 2">
    <name type="scientific">Brassica napus</name>
    <name type="common">Rape</name>
    <dbReference type="NCBI Taxonomy" id="3708"/>
    <lineage>
        <taxon>Eukaryota</taxon>
        <taxon>Viridiplantae</taxon>
        <taxon>Streptophyta</taxon>
        <taxon>Embryophyta</taxon>
        <taxon>Tracheophyta</taxon>
        <taxon>Spermatophyta</taxon>
        <taxon>Magnoliopsida</taxon>
        <taxon>eudicotyledons</taxon>
        <taxon>Gunneridae</taxon>
        <taxon>Pentapetalae</taxon>
        <taxon>rosids</taxon>
        <taxon>malvids</taxon>
        <taxon>Brassicales</taxon>
        <taxon>Brassicaceae</taxon>
        <taxon>Brassiceae</taxon>
        <taxon>Brassica</taxon>
    </lineage>
</organism>
<reference evidence="1 2" key="1">
    <citation type="journal article" date="2014" name="Science">
        <title>Plant genetics. Early allopolyploid evolution in the post-Neolithic Brassica napus oilseed genome.</title>
        <authorList>
            <person name="Chalhoub B."/>
            <person name="Denoeud F."/>
            <person name="Liu S."/>
            <person name="Parkin I.A."/>
            <person name="Tang H."/>
            <person name="Wang X."/>
            <person name="Chiquet J."/>
            <person name="Belcram H."/>
            <person name="Tong C."/>
            <person name="Samans B."/>
            <person name="Correa M."/>
            <person name="Da Silva C."/>
            <person name="Just J."/>
            <person name="Falentin C."/>
            <person name="Koh C.S."/>
            <person name="Le Clainche I."/>
            <person name="Bernard M."/>
            <person name="Bento P."/>
            <person name="Noel B."/>
            <person name="Labadie K."/>
            <person name="Alberti A."/>
            <person name="Charles M."/>
            <person name="Arnaud D."/>
            <person name="Guo H."/>
            <person name="Daviaud C."/>
            <person name="Alamery S."/>
            <person name="Jabbari K."/>
            <person name="Zhao M."/>
            <person name="Edger P.P."/>
            <person name="Chelaifa H."/>
            <person name="Tack D."/>
            <person name="Lassalle G."/>
            <person name="Mestiri I."/>
            <person name="Schnel N."/>
            <person name="Le Paslier M.C."/>
            <person name="Fan G."/>
            <person name="Renault V."/>
            <person name="Bayer P.E."/>
            <person name="Golicz A.A."/>
            <person name="Manoli S."/>
            <person name="Lee T.H."/>
            <person name="Thi V.H."/>
            <person name="Chalabi S."/>
            <person name="Hu Q."/>
            <person name="Fan C."/>
            <person name="Tollenaere R."/>
            <person name="Lu Y."/>
            <person name="Battail C."/>
            <person name="Shen J."/>
            <person name="Sidebottom C.H."/>
            <person name="Wang X."/>
            <person name="Canaguier A."/>
            <person name="Chauveau A."/>
            <person name="Berard A."/>
            <person name="Deniot G."/>
            <person name="Guan M."/>
            <person name="Liu Z."/>
            <person name="Sun F."/>
            <person name="Lim Y.P."/>
            <person name="Lyons E."/>
            <person name="Town C.D."/>
            <person name="Bancroft I."/>
            <person name="Wang X."/>
            <person name="Meng J."/>
            <person name="Ma J."/>
            <person name="Pires J.C."/>
            <person name="King G.J."/>
            <person name="Brunel D."/>
            <person name="Delourme R."/>
            <person name="Renard M."/>
            <person name="Aury J.M."/>
            <person name="Adams K.L."/>
            <person name="Batley J."/>
            <person name="Snowdon R.J."/>
            <person name="Tost J."/>
            <person name="Edwards D."/>
            <person name="Zhou Y."/>
            <person name="Hua W."/>
            <person name="Sharpe A.G."/>
            <person name="Paterson A.H."/>
            <person name="Guan C."/>
            <person name="Wincker P."/>
        </authorList>
    </citation>
    <scope>NUCLEOTIDE SEQUENCE [LARGE SCALE GENOMIC DNA]</scope>
    <source>
        <strain evidence="2">cv. Darmor-bzh</strain>
    </source>
</reference>
<accession>A0A078I6J4</accession>
<name>A0A078I6J4_BRANA</name>
<evidence type="ECO:0000313" key="2">
    <source>
        <dbReference type="Proteomes" id="UP000028999"/>
    </source>
</evidence>
<evidence type="ECO:0000313" key="1">
    <source>
        <dbReference type="EMBL" id="CDY45506.1"/>
    </source>
</evidence>
<dbReference type="AlphaFoldDB" id="A0A078I6J4"/>
<dbReference type="EMBL" id="LK032627">
    <property type="protein sequence ID" value="CDY45506.1"/>
    <property type="molecule type" value="Genomic_DNA"/>
</dbReference>
<keyword evidence="2" id="KW-1185">Reference proteome</keyword>
<gene>
    <name evidence="1" type="primary">BnaCnng12650D</name>
    <name evidence="1" type="ORF">GSBRNA2T00082176001</name>
</gene>
<proteinExistence type="predicted"/>
<protein>
    <submittedName>
        <fullName evidence="1">BnaCnng12650D protein</fullName>
    </submittedName>
</protein>
<dbReference type="Gramene" id="CDY45506">
    <property type="protein sequence ID" value="CDY45506"/>
    <property type="gene ID" value="GSBRNA2T00082176001"/>
</dbReference>